<sequence length="337" mass="36275">MTTEPPVPRRPRLQEVSEAAGVSIKTASRALRGDAAVRESTRQRVVAEADRLGFRLNDVAAGLRRKSQAMTTIGVTLGDCMNPFFAPILRGIHAVAAERGYLVLTADAQNDPDLERRQIRSFFEHRVAGLVIAPVGDDLGYLAHEAAYGSAIVFVDSPPPGLGASMDSVTTTNEASTRQGVEHLLAAGRRRIGYLGHPRRGSGAQERWAGYVAALTAAGLPVDPALVRDELITEEDARRAAGDLLIKAEPDAIFVDNNRLCVGLIQSAAFAETRPDVVSFDDFPLAAAFGITVIDSLPYEVGRAGAELLFDRLTDPAAPPRRRELEATLIINAERSY</sequence>
<keyword evidence="1" id="KW-0805">Transcription regulation</keyword>
<dbReference type="AlphaFoldDB" id="A0A7Y9I8W6"/>
<evidence type="ECO:0000256" key="1">
    <source>
        <dbReference type="ARBA" id="ARBA00023015"/>
    </source>
</evidence>
<proteinExistence type="predicted"/>
<reference evidence="5 6" key="1">
    <citation type="submission" date="2020-07" db="EMBL/GenBank/DDBJ databases">
        <title>Sequencing the genomes of 1000 actinobacteria strains.</title>
        <authorList>
            <person name="Klenk H.-P."/>
        </authorList>
    </citation>
    <scope>NUCLEOTIDE SEQUENCE [LARGE SCALE GENOMIC DNA]</scope>
    <source>
        <strain evidence="5 6">DSM 22083</strain>
    </source>
</reference>
<dbReference type="InterPro" id="IPR028082">
    <property type="entry name" value="Peripla_BP_I"/>
</dbReference>
<dbReference type="Pfam" id="PF00532">
    <property type="entry name" value="Peripla_BP_1"/>
    <property type="match status" value="1"/>
</dbReference>
<dbReference type="SMART" id="SM00354">
    <property type="entry name" value="HTH_LACI"/>
    <property type="match status" value="1"/>
</dbReference>
<evidence type="ECO:0000259" key="4">
    <source>
        <dbReference type="PROSITE" id="PS50932"/>
    </source>
</evidence>
<comment type="caution">
    <text evidence="5">The sequence shown here is derived from an EMBL/GenBank/DDBJ whole genome shotgun (WGS) entry which is preliminary data.</text>
</comment>
<dbReference type="PROSITE" id="PS50932">
    <property type="entry name" value="HTH_LACI_2"/>
    <property type="match status" value="1"/>
</dbReference>
<dbReference type="CDD" id="cd01392">
    <property type="entry name" value="HTH_LacI"/>
    <property type="match status" value="1"/>
</dbReference>
<dbReference type="GO" id="GO:0003700">
    <property type="term" value="F:DNA-binding transcription factor activity"/>
    <property type="evidence" value="ECO:0007669"/>
    <property type="project" value="TreeGrafter"/>
</dbReference>
<keyword evidence="3" id="KW-0804">Transcription</keyword>
<name>A0A7Y9I8W6_9ACTN</name>
<evidence type="ECO:0000256" key="2">
    <source>
        <dbReference type="ARBA" id="ARBA00023125"/>
    </source>
</evidence>
<dbReference type="SUPFAM" id="SSF47413">
    <property type="entry name" value="lambda repressor-like DNA-binding domains"/>
    <property type="match status" value="1"/>
</dbReference>
<evidence type="ECO:0000313" key="6">
    <source>
        <dbReference type="Proteomes" id="UP000569914"/>
    </source>
</evidence>
<dbReference type="RefSeq" id="WP_179753098.1">
    <property type="nucleotide sequence ID" value="NZ_JACCBU010000001.1"/>
</dbReference>
<accession>A0A7Y9I8W6</accession>
<dbReference type="PANTHER" id="PTHR30146:SF109">
    <property type="entry name" value="HTH-TYPE TRANSCRIPTIONAL REGULATOR GALS"/>
    <property type="match status" value="1"/>
</dbReference>
<dbReference type="Gene3D" id="1.10.260.40">
    <property type="entry name" value="lambda repressor-like DNA-binding domains"/>
    <property type="match status" value="1"/>
</dbReference>
<dbReference type="GO" id="GO:0000976">
    <property type="term" value="F:transcription cis-regulatory region binding"/>
    <property type="evidence" value="ECO:0007669"/>
    <property type="project" value="TreeGrafter"/>
</dbReference>
<dbReference type="InterPro" id="IPR001761">
    <property type="entry name" value="Peripla_BP/Lac1_sug-bd_dom"/>
</dbReference>
<dbReference type="SUPFAM" id="SSF53822">
    <property type="entry name" value="Periplasmic binding protein-like I"/>
    <property type="match status" value="1"/>
</dbReference>
<dbReference type="EMBL" id="JACCBU010000001">
    <property type="protein sequence ID" value="NYE72352.1"/>
    <property type="molecule type" value="Genomic_DNA"/>
</dbReference>
<dbReference type="PANTHER" id="PTHR30146">
    <property type="entry name" value="LACI-RELATED TRANSCRIPTIONAL REPRESSOR"/>
    <property type="match status" value="1"/>
</dbReference>
<evidence type="ECO:0000313" key="5">
    <source>
        <dbReference type="EMBL" id="NYE72352.1"/>
    </source>
</evidence>
<keyword evidence="6" id="KW-1185">Reference proteome</keyword>
<keyword evidence="2" id="KW-0238">DNA-binding</keyword>
<gene>
    <name evidence="5" type="ORF">BKA15_003681</name>
</gene>
<dbReference type="CDD" id="cd06267">
    <property type="entry name" value="PBP1_LacI_sugar_binding-like"/>
    <property type="match status" value="1"/>
</dbReference>
<dbReference type="InterPro" id="IPR010982">
    <property type="entry name" value="Lambda_DNA-bd_dom_sf"/>
</dbReference>
<dbReference type="Proteomes" id="UP000569914">
    <property type="component" value="Unassembled WGS sequence"/>
</dbReference>
<dbReference type="Gene3D" id="3.40.50.2300">
    <property type="match status" value="2"/>
</dbReference>
<evidence type="ECO:0000256" key="3">
    <source>
        <dbReference type="ARBA" id="ARBA00023163"/>
    </source>
</evidence>
<feature type="domain" description="HTH lacI-type" evidence="4">
    <location>
        <begin position="11"/>
        <end position="65"/>
    </location>
</feature>
<organism evidence="5 6">
    <name type="scientific">Microlunatus parietis</name>
    <dbReference type="NCBI Taxonomy" id="682979"/>
    <lineage>
        <taxon>Bacteria</taxon>
        <taxon>Bacillati</taxon>
        <taxon>Actinomycetota</taxon>
        <taxon>Actinomycetes</taxon>
        <taxon>Propionibacteriales</taxon>
        <taxon>Propionibacteriaceae</taxon>
        <taxon>Microlunatus</taxon>
    </lineage>
</organism>
<dbReference type="Pfam" id="PF00356">
    <property type="entry name" value="LacI"/>
    <property type="match status" value="1"/>
</dbReference>
<dbReference type="InterPro" id="IPR000843">
    <property type="entry name" value="HTH_LacI"/>
</dbReference>
<protein>
    <submittedName>
        <fullName evidence="5">LacI family transcriptional regulator</fullName>
    </submittedName>
</protein>